<keyword evidence="5" id="KW-1185">Reference proteome</keyword>
<feature type="non-terminal residue" evidence="4">
    <location>
        <position position="559"/>
    </location>
</feature>
<dbReference type="Proteomes" id="UP000054321">
    <property type="component" value="Unassembled WGS sequence"/>
</dbReference>
<dbReference type="SMART" id="SM00906">
    <property type="entry name" value="Fungal_trans"/>
    <property type="match status" value="1"/>
</dbReference>
<gene>
    <name evidence="4" type="ORF">OIDMADRAFT_68222</name>
</gene>
<feature type="non-terminal residue" evidence="4">
    <location>
        <position position="1"/>
    </location>
</feature>
<feature type="domain" description="Zn(2)-C6 fungal-type" evidence="3">
    <location>
        <begin position="13"/>
        <end position="45"/>
    </location>
</feature>
<dbReference type="PANTHER" id="PTHR31668:SF10">
    <property type="entry name" value="ZN(II)2CYS6 TRANSCRIPTION FACTOR (EUROFUNG)"/>
    <property type="match status" value="1"/>
</dbReference>
<dbReference type="GO" id="GO:0005634">
    <property type="term" value="C:nucleus"/>
    <property type="evidence" value="ECO:0007669"/>
    <property type="project" value="TreeGrafter"/>
</dbReference>
<accession>A0A0C3HI86</accession>
<evidence type="ECO:0000256" key="2">
    <source>
        <dbReference type="ARBA" id="ARBA00023242"/>
    </source>
</evidence>
<dbReference type="SUPFAM" id="SSF57701">
    <property type="entry name" value="Zn2/Cys6 DNA-binding domain"/>
    <property type="match status" value="1"/>
</dbReference>
<keyword evidence="2" id="KW-0539">Nucleus</keyword>
<dbReference type="SMART" id="SM00066">
    <property type="entry name" value="GAL4"/>
    <property type="match status" value="1"/>
</dbReference>
<protein>
    <recommendedName>
        <fullName evidence="3">Zn(2)-C6 fungal-type domain-containing protein</fullName>
    </recommendedName>
</protein>
<dbReference type="CDD" id="cd12148">
    <property type="entry name" value="fungal_TF_MHR"/>
    <property type="match status" value="1"/>
</dbReference>
<evidence type="ECO:0000313" key="5">
    <source>
        <dbReference type="Proteomes" id="UP000054321"/>
    </source>
</evidence>
<evidence type="ECO:0000313" key="4">
    <source>
        <dbReference type="EMBL" id="KIN02800.1"/>
    </source>
</evidence>
<dbReference type="InterPro" id="IPR001138">
    <property type="entry name" value="Zn2Cys6_DnaBD"/>
</dbReference>
<dbReference type="CDD" id="cd00067">
    <property type="entry name" value="GAL4"/>
    <property type="match status" value="1"/>
</dbReference>
<dbReference type="GO" id="GO:0006351">
    <property type="term" value="P:DNA-templated transcription"/>
    <property type="evidence" value="ECO:0007669"/>
    <property type="project" value="InterPro"/>
</dbReference>
<sequence>ANARPYRSHKIRACDHCRKRKTRCTLDVLGKACVMCRVAGIDCYYNTGKPVQIQSKRLRSQRVGSNATPCQEVVVSSSPDPGRREVEACWETLVDEDSELTHIVGPIMADDAKVVEQHFSPGFTTAQGGSHYKVCSNDSREPMLYTKVSRRRPGFQSNSVAGSQQRMIMEQILGHYKEEVISIYFDKIHPSFPILDQTYLHDIVKNETIMCELYAISLLYWRSLNLSLGHPQPDTKYFWNLAVSALQEEFLSPGLSTIHAALIDLTGRPSLWLTGNVINSGRTVALAHSLGLNRNPRKWKIHKSEQDMRIRLWWGILIHDRWASFTHGVPPNIIRANYDVPLPVMDDLKIVCGTSSLHLQSAEVFISLCTLSQLLGDILPLVYDISIDKQKNTARKLRQLEVDLDNWEDCLPEWLHSGQRRPLTPIISGSSNLLLGFLEVKLLIRRIKLHEATKSGLKEQISYYRSESREGALEIVHFILALEKPHMQEFWLPYSAYQLGSTATFLLRCAIETEDKEIKDACLSSLKNLIDYLEKAREENDWDIGNVCLTHCKTAISRM</sequence>
<dbReference type="Pfam" id="PF04082">
    <property type="entry name" value="Fungal_trans"/>
    <property type="match status" value="1"/>
</dbReference>
<dbReference type="InterPro" id="IPR007219">
    <property type="entry name" value="XnlR_reg_dom"/>
</dbReference>
<dbReference type="InterPro" id="IPR050797">
    <property type="entry name" value="Carb_Metab_Trans_Reg"/>
</dbReference>
<organism evidence="4 5">
    <name type="scientific">Oidiodendron maius (strain Zn)</name>
    <dbReference type="NCBI Taxonomy" id="913774"/>
    <lineage>
        <taxon>Eukaryota</taxon>
        <taxon>Fungi</taxon>
        <taxon>Dikarya</taxon>
        <taxon>Ascomycota</taxon>
        <taxon>Pezizomycotina</taxon>
        <taxon>Leotiomycetes</taxon>
        <taxon>Leotiomycetes incertae sedis</taxon>
        <taxon>Myxotrichaceae</taxon>
        <taxon>Oidiodendron</taxon>
    </lineage>
</organism>
<dbReference type="Pfam" id="PF00172">
    <property type="entry name" value="Zn_clus"/>
    <property type="match status" value="1"/>
</dbReference>
<dbReference type="PROSITE" id="PS00463">
    <property type="entry name" value="ZN2_CY6_FUNGAL_1"/>
    <property type="match status" value="1"/>
</dbReference>
<dbReference type="GO" id="GO:0003677">
    <property type="term" value="F:DNA binding"/>
    <property type="evidence" value="ECO:0007669"/>
    <property type="project" value="InterPro"/>
</dbReference>
<dbReference type="AlphaFoldDB" id="A0A0C3HI86"/>
<dbReference type="PANTHER" id="PTHR31668">
    <property type="entry name" value="GLUCOSE TRANSPORT TRANSCRIPTION REGULATOR RGT1-RELATED-RELATED"/>
    <property type="match status" value="1"/>
</dbReference>
<dbReference type="PROSITE" id="PS50048">
    <property type="entry name" value="ZN2_CY6_FUNGAL_2"/>
    <property type="match status" value="1"/>
</dbReference>
<evidence type="ECO:0000259" key="3">
    <source>
        <dbReference type="PROSITE" id="PS50048"/>
    </source>
</evidence>
<dbReference type="OrthoDB" id="3034343at2759"/>
<evidence type="ECO:0000256" key="1">
    <source>
        <dbReference type="ARBA" id="ARBA00022723"/>
    </source>
</evidence>
<dbReference type="EMBL" id="KN832874">
    <property type="protein sequence ID" value="KIN02800.1"/>
    <property type="molecule type" value="Genomic_DNA"/>
</dbReference>
<dbReference type="HOGENOM" id="CLU_009827_0_0_1"/>
<dbReference type="GO" id="GO:0001080">
    <property type="term" value="P:nitrogen catabolite activation of transcription from RNA polymerase II promoter"/>
    <property type="evidence" value="ECO:0007669"/>
    <property type="project" value="TreeGrafter"/>
</dbReference>
<proteinExistence type="predicted"/>
<dbReference type="GO" id="GO:0008270">
    <property type="term" value="F:zinc ion binding"/>
    <property type="evidence" value="ECO:0007669"/>
    <property type="project" value="InterPro"/>
</dbReference>
<dbReference type="InterPro" id="IPR036864">
    <property type="entry name" value="Zn2-C6_fun-type_DNA-bd_sf"/>
</dbReference>
<reference evidence="4 5" key="1">
    <citation type="submission" date="2014-04" db="EMBL/GenBank/DDBJ databases">
        <authorList>
            <consortium name="DOE Joint Genome Institute"/>
            <person name="Kuo A."/>
            <person name="Martino E."/>
            <person name="Perotto S."/>
            <person name="Kohler A."/>
            <person name="Nagy L.G."/>
            <person name="Floudas D."/>
            <person name="Copeland A."/>
            <person name="Barry K.W."/>
            <person name="Cichocki N."/>
            <person name="Veneault-Fourrey C."/>
            <person name="LaButti K."/>
            <person name="Lindquist E.A."/>
            <person name="Lipzen A."/>
            <person name="Lundell T."/>
            <person name="Morin E."/>
            <person name="Murat C."/>
            <person name="Sun H."/>
            <person name="Tunlid A."/>
            <person name="Henrissat B."/>
            <person name="Grigoriev I.V."/>
            <person name="Hibbett D.S."/>
            <person name="Martin F."/>
            <person name="Nordberg H.P."/>
            <person name="Cantor M.N."/>
            <person name="Hua S.X."/>
        </authorList>
    </citation>
    <scope>NUCLEOTIDE SEQUENCE [LARGE SCALE GENOMIC DNA]</scope>
    <source>
        <strain evidence="4 5">Zn</strain>
    </source>
</reference>
<keyword evidence="1" id="KW-0479">Metal-binding</keyword>
<dbReference type="GO" id="GO:0000981">
    <property type="term" value="F:DNA-binding transcription factor activity, RNA polymerase II-specific"/>
    <property type="evidence" value="ECO:0007669"/>
    <property type="project" value="InterPro"/>
</dbReference>
<dbReference type="Gene3D" id="4.10.240.10">
    <property type="entry name" value="Zn(2)-C6 fungal-type DNA-binding domain"/>
    <property type="match status" value="1"/>
</dbReference>
<dbReference type="InParanoid" id="A0A0C3HI86"/>
<dbReference type="STRING" id="913774.A0A0C3HI86"/>
<reference evidence="5" key="2">
    <citation type="submission" date="2015-01" db="EMBL/GenBank/DDBJ databases">
        <title>Evolutionary Origins and Diversification of the Mycorrhizal Mutualists.</title>
        <authorList>
            <consortium name="DOE Joint Genome Institute"/>
            <consortium name="Mycorrhizal Genomics Consortium"/>
            <person name="Kohler A."/>
            <person name="Kuo A."/>
            <person name="Nagy L.G."/>
            <person name="Floudas D."/>
            <person name="Copeland A."/>
            <person name="Barry K.W."/>
            <person name="Cichocki N."/>
            <person name="Veneault-Fourrey C."/>
            <person name="LaButti K."/>
            <person name="Lindquist E.A."/>
            <person name="Lipzen A."/>
            <person name="Lundell T."/>
            <person name="Morin E."/>
            <person name="Murat C."/>
            <person name="Riley R."/>
            <person name="Ohm R."/>
            <person name="Sun H."/>
            <person name="Tunlid A."/>
            <person name="Henrissat B."/>
            <person name="Grigoriev I.V."/>
            <person name="Hibbett D.S."/>
            <person name="Martin F."/>
        </authorList>
    </citation>
    <scope>NUCLEOTIDE SEQUENCE [LARGE SCALE GENOMIC DNA]</scope>
    <source>
        <strain evidence="5">Zn</strain>
    </source>
</reference>
<name>A0A0C3HI86_OIDMZ</name>